<sequence length="89" mass="9655">MGLFSTFFSPLKMAFTGTLVSQIDIPVSSGLTLSLRLKRDGYGKHYVVLAGFASGEYQYYRLELSEFADFASAVNAIDASIAANVRPPP</sequence>
<name>A0A2P7RZX7_9HYPH</name>
<dbReference type="OrthoDB" id="8117296at2"/>
<evidence type="ECO:0000313" key="2">
    <source>
        <dbReference type="Proteomes" id="UP000240653"/>
    </source>
</evidence>
<dbReference type="RefSeq" id="WP_106726962.1">
    <property type="nucleotide sequence ID" value="NZ_PXYL01000022.1"/>
</dbReference>
<reference evidence="1 2" key="1">
    <citation type="submission" date="2018-03" db="EMBL/GenBank/DDBJ databases">
        <title>The draft genome of Mesorhizobium soli JCM 19897.</title>
        <authorList>
            <person name="Li L."/>
            <person name="Liu L."/>
            <person name="Liang L."/>
            <person name="Wang T."/>
            <person name="Zhang X."/>
        </authorList>
    </citation>
    <scope>NUCLEOTIDE SEQUENCE [LARGE SCALE GENOMIC DNA]</scope>
    <source>
        <strain evidence="1 2">JCM 19897</strain>
    </source>
</reference>
<protein>
    <submittedName>
        <fullName evidence="1">Uncharacterized protein</fullName>
    </submittedName>
</protein>
<comment type="caution">
    <text evidence="1">The sequence shown here is derived from an EMBL/GenBank/DDBJ whole genome shotgun (WGS) entry which is preliminary data.</text>
</comment>
<dbReference type="AlphaFoldDB" id="A0A2P7RZX7"/>
<dbReference type="EMBL" id="PXYL01000022">
    <property type="protein sequence ID" value="PSJ55797.1"/>
    <property type="molecule type" value="Genomic_DNA"/>
</dbReference>
<gene>
    <name evidence="1" type="ORF">C7I85_26280</name>
</gene>
<organism evidence="1 2">
    <name type="scientific">Pseudaminobacter soli</name>
    <name type="common">ex Li et al. 2025</name>
    <dbReference type="NCBI Taxonomy" id="1295366"/>
    <lineage>
        <taxon>Bacteria</taxon>
        <taxon>Pseudomonadati</taxon>
        <taxon>Pseudomonadota</taxon>
        <taxon>Alphaproteobacteria</taxon>
        <taxon>Hyphomicrobiales</taxon>
        <taxon>Phyllobacteriaceae</taxon>
        <taxon>Pseudaminobacter</taxon>
    </lineage>
</organism>
<keyword evidence="2" id="KW-1185">Reference proteome</keyword>
<proteinExistence type="predicted"/>
<evidence type="ECO:0000313" key="1">
    <source>
        <dbReference type="EMBL" id="PSJ55797.1"/>
    </source>
</evidence>
<accession>A0A2P7RZX7</accession>
<dbReference type="Proteomes" id="UP000240653">
    <property type="component" value="Unassembled WGS sequence"/>
</dbReference>